<dbReference type="Pfam" id="PF00512">
    <property type="entry name" value="HisKA"/>
    <property type="match status" value="1"/>
</dbReference>
<dbReference type="EC" id="2.7.13.3" evidence="3"/>
<evidence type="ECO:0000259" key="10">
    <source>
        <dbReference type="PROSITE" id="PS50109"/>
    </source>
</evidence>
<evidence type="ECO:0000256" key="3">
    <source>
        <dbReference type="ARBA" id="ARBA00012438"/>
    </source>
</evidence>
<dbReference type="PANTHER" id="PTHR44936:SF10">
    <property type="entry name" value="SENSOR PROTEIN RSTB"/>
    <property type="match status" value="1"/>
</dbReference>
<evidence type="ECO:0000256" key="8">
    <source>
        <dbReference type="ARBA" id="ARBA00022840"/>
    </source>
</evidence>
<dbReference type="EMBL" id="JBAJEX010000007">
    <property type="protein sequence ID" value="MEO1767467.1"/>
    <property type="molecule type" value="Genomic_DNA"/>
</dbReference>
<evidence type="ECO:0000313" key="11">
    <source>
        <dbReference type="EMBL" id="MEO1767467.1"/>
    </source>
</evidence>
<keyword evidence="9" id="KW-0812">Transmembrane</keyword>
<evidence type="ECO:0000256" key="6">
    <source>
        <dbReference type="ARBA" id="ARBA00022741"/>
    </source>
</evidence>
<keyword evidence="7" id="KW-0418">Kinase</keyword>
<accession>A0ABV0EJ81</accession>
<dbReference type="Gene3D" id="3.30.565.10">
    <property type="entry name" value="Histidine kinase-like ATPase, C-terminal domain"/>
    <property type="match status" value="1"/>
</dbReference>
<evidence type="ECO:0000313" key="12">
    <source>
        <dbReference type="Proteomes" id="UP001482231"/>
    </source>
</evidence>
<comment type="caution">
    <text evidence="11">The sequence shown here is derived from an EMBL/GenBank/DDBJ whole genome shotgun (WGS) entry which is preliminary data.</text>
</comment>
<dbReference type="Pfam" id="PF25323">
    <property type="entry name" value="6TM_PilS"/>
    <property type="match status" value="1"/>
</dbReference>
<feature type="transmembrane region" description="Helical" evidence="9">
    <location>
        <begin position="42"/>
        <end position="61"/>
    </location>
</feature>
<dbReference type="SUPFAM" id="SSF47384">
    <property type="entry name" value="Homodimeric domain of signal transducing histidine kinase"/>
    <property type="match status" value="1"/>
</dbReference>
<dbReference type="InterPro" id="IPR050980">
    <property type="entry name" value="2C_sensor_his_kinase"/>
</dbReference>
<proteinExistence type="predicted"/>
<dbReference type="SUPFAM" id="SSF55874">
    <property type="entry name" value="ATPase domain of HSP90 chaperone/DNA topoisomerase II/histidine kinase"/>
    <property type="match status" value="1"/>
</dbReference>
<dbReference type="PROSITE" id="PS50109">
    <property type="entry name" value="HIS_KIN"/>
    <property type="match status" value="1"/>
</dbReference>
<reference evidence="11 12" key="1">
    <citation type="submission" date="2024-02" db="EMBL/GenBank/DDBJ databases">
        <title>New thermophilic sulfur-oxidizing bacteria from a hot springs of the Uzon caldera (Kamchatka, Russia).</title>
        <authorList>
            <person name="Dukat A.M."/>
            <person name="Elcheninov A.G."/>
            <person name="Frolov E.N."/>
        </authorList>
    </citation>
    <scope>NUCLEOTIDE SEQUENCE [LARGE SCALE GENOMIC DNA]</scope>
    <source>
        <strain evidence="11 12">AK1</strain>
    </source>
</reference>
<keyword evidence="5" id="KW-0808">Transferase</keyword>
<dbReference type="InterPro" id="IPR003661">
    <property type="entry name" value="HisK_dim/P_dom"/>
</dbReference>
<dbReference type="SMART" id="SM00388">
    <property type="entry name" value="HisKA"/>
    <property type="match status" value="1"/>
</dbReference>
<keyword evidence="6" id="KW-0547">Nucleotide-binding</keyword>
<dbReference type="Gene3D" id="1.10.287.130">
    <property type="match status" value="1"/>
</dbReference>
<dbReference type="CDD" id="cd00082">
    <property type="entry name" value="HisKA"/>
    <property type="match status" value="1"/>
</dbReference>
<feature type="domain" description="Histidine kinase" evidence="10">
    <location>
        <begin position="226"/>
        <end position="436"/>
    </location>
</feature>
<comment type="catalytic activity">
    <reaction evidence="1">
        <text>ATP + protein L-histidine = ADP + protein N-phospho-L-histidine.</text>
        <dbReference type="EC" id="2.7.13.3"/>
    </reaction>
</comment>
<evidence type="ECO:0000256" key="5">
    <source>
        <dbReference type="ARBA" id="ARBA00022679"/>
    </source>
</evidence>
<dbReference type="RefSeq" id="WP_347308576.1">
    <property type="nucleotide sequence ID" value="NZ_JBAJEX010000007.1"/>
</dbReference>
<dbReference type="InterPro" id="IPR003594">
    <property type="entry name" value="HATPase_dom"/>
</dbReference>
<evidence type="ECO:0000256" key="2">
    <source>
        <dbReference type="ARBA" id="ARBA00004651"/>
    </source>
</evidence>
<dbReference type="InterPro" id="IPR005467">
    <property type="entry name" value="His_kinase_dom"/>
</dbReference>
<dbReference type="GO" id="GO:0005524">
    <property type="term" value="F:ATP binding"/>
    <property type="evidence" value="ECO:0007669"/>
    <property type="project" value="UniProtKB-KW"/>
</dbReference>
<evidence type="ECO:0000256" key="4">
    <source>
        <dbReference type="ARBA" id="ARBA00022475"/>
    </source>
</evidence>
<dbReference type="InterPro" id="IPR036097">
    <property type="entry name" value="HisK_dim/P_sf"/>
</dbReference>
<feature type="transmembrane region" description="Helical" evidence="9">
    <location>
        <begin position="102"/>
        <end position="132"/>
    </location>
</feature>
<feature type="transmembrane region" description="Helical" evidence="9">
    <location>
        <begin position="15"/>
        <end position="35"/>
    </location>
</feature>
<evidence type="ECO:0000256" key="1">
    <source>
        <dbReference type="ARBA" id="ARBA00000085"/>
    </source>
</evidence>
<keyword evidence="12" id="KW-1185">Reference proteome</keyword>
<name>A0ABV0EJ81_9BURK</name>
<evidence type="ECO:0000256" key="7">
    <source>
        <dbReference type="ARBA" id="ARBA00022777"/>
    </source>
</evidence>
<protein>
    <recommendedName>
        <fullName evidence="3">histidine kinase</fullName>
        <ecNumber evidence="3">2.7.13.3</ecNumber>
    </recommendedName>
</protein>
<dbReference type="SMART" id="SM00387">
    <property type="entry name" value="HATPase_c"/>
    <property type="match status" value="1"/>
</dbReference>
<dbReference type="Proteomes" id="UP001482231">
    <property type="component" value="Unassembled WGS sequence"/>
</dbReference>
<evidence type="ECO:0000256" key="9">
    <source>
        <dbReference type="SAM" id="Phobius"/>
    </source>
</evidence>
<keyword evidence="9" id="KW-0472">Membrane</keyword>
<sequence>MPCHPANQSLRRLHVLRLIEIAGQLAAIAMAILWLGLDLPLAPLFTVVAALAVLSAFTWARLRWGGPVVEPELFAQLLVDVVAMSLLLYFTGGATNPFVSLYLLPLSVAAALLAAPYAWAIAALTVACYTLLLEYYVPLPGMELQAPLTTLMGGGQRALYMHGEHGQFGMHVLGMWLNFVISAGLITFFVQRIAASLRARERELAVAREEALRNERIVALGTLAAGTAHELATPLATVAVVAAELKDEFADDPELAPQLALIRDQVDQCKAVLKRLVESVGQLEGGVRREVALTDYVQALAERWRLLWPRTPVALRLGTGATAHLAIDDTLEQALLNLLNNAAKASPEGVEVSADTEGEWAVLRILDRGPGVPADVVAAAGKRFLPERSQADPSRQGLGIGLFLANATVERLGGQVRLKNRPDGGSVTEVRLPLVKGEGHA</sequence>
<keyword evidence="8 11" id="KW-0067">ATP-binding</keyword>
<comment type="subcellular location">
    <subcellularLocation>
        <location evidence="2">Cell membrane</location>
        <topology evidence="2">Multi-pass membrane protein</topology>
    </subcellularLocation>
</comment>
<dbReference type="PANTHER" id="PTHR44936">
    <property type="entry name" value="SENSOR PROTEIN CREC"/>
    <property type="match status" value="1"/>
</dbReference>
<keyword evidence="4" id="KW-1003">Cell membrane</keyword>
<dbReference type="InterPro" id="IPR036890">
    <property type="entry name" value="HATPase_C_sf"/>
</dbReference>
<keyword evidence="9" id="KW-1133">Transmembrane helix</keyword>
<gene>
    <name evidence="11" type="ORF">V6E02_09615</name>
</gene>
<dbReference type="CDD" id="cd00075">
    <property type="entry name" value="HATPase"/>
    <property type="match status" value="1"/>
</dbReference>
<feature type="transmembrane region" description="Helical" evidence="9">
    <location>
        <begin position="168"/>
        <end position="190"/>
    </location>
</feature>
<organism evidence="11 12">
    <name type="scientific">Thiobacter aerophilum</name>
    <dbReference type="NCBI Taxonomy" id="3121275"/>
    <lineage>
        <taxon>Bacteria</taxon>
        <taxon>Pseudomonadati</taxon>
        <taxon>Pseudomonadota</taxon>
        <taxon>Betaproteobacteria</taxon>
        <taxon>Burkholderiales</taxon>
        <taxon>Thiobacteraceae</taxon>
        <taxon>Thiobacter</taxon>
    </lineage>
</organism>
<dbReference type="Pfam" id="PF02518">
    <property type="entry name" value="HATPase_c"/>
    <property type="match status" value="1"/>
</dbReference>